<name>A0A8B0SRU1_KLEPN</name>
<dbReference type="AlphaFoldDB" id="A0A8B0SRU1"/>
<sequence>MDSDTDFVKRSLIASVGLHESPWARMTRLRTAELHFICGLHGCPENHGIRLRTKGFFTTASIKNLIRLKIADCEQTAGWFLSARYLE</sequence>
<keyword evidence="1" id="KW-0614">Plasmid</keyword>
<reference evidence="1" key="1">
    <citation type="submission" date="2020-01" db="EMBL/GenBank/DDBJ databases">
        <authorList>
            <person name="Qin S."/>
        </authorList>
    </citation>
    <scope>NUCLEOTIDE SEQUENCE</scope>
    <source>
        <strain evidence="1">CVir17-16-YZ6g</strain>
        <plasmid evidence="1">p17-15-vir-like</plasmid>
    </source>
</reference>
<proteinExistence type="predicted"/>
<dbReference type="EMBL" id="MN956836">
    <property type="protein sequence ID" value="QTX13926.1"/>
    <property type="molecule type" value="Genomic_DNA"/>
</dbReference>
<geneLocation type="plasmid" evidence="1">
    <name>p17-15-vir-like</name>
</geneLocation>
<organism evidence="1">
    <name type="scientific">Klebsiella pneumoniae</name>
    <dbReference type="NCBI Taxonomy" id="573"/>
    <lineage>
        <taxon>Bacteria</taxon>
        <taxon>Pseudomonadati</taxon>
        <taxon>Pseudomonadota</taxon>
        <taxon>Gammaproteobacteria</taxon>
        <taxon>Enterobacterales</taxon>
        <taxon>Enterobacteriaceae</taxon>
        <taxon>Klebsiella/Raoultella group</taxon>
        <taxon>Klebsiella</taxon>
        <taxon>Klebsiella pneumoniae complex</taxon>
    </lineage>
</organism>
<protein>
    <submittedName>
        <fullName evidence="1">Uncharacterized protein</fullName>
    </submittedName>
</protein>
<evidence type="ECO:0000313" key="1">
    <source>
        <dbReference type="EMBL" id="QTX13926.1"/>
    </source>
</evidence>
<accession>A0A8B0SRU1</accession>